<evidence type="ECO:0000313" key="2">
    <source>
        <dbReference type="Proteomes" id="UP001596997"/>
    </source>
</evidence>
<evidence type="ECO:0000313" key="1">
    <source>
        <dbReference type="EMBL" id="MFD0964579.1"/>
    </source>
</evidence>
<accession>A0ABW3I5A2</accession>
<proteinExistence type="predicted"/>
<protein>
    <submittedName>
        <fullName evidence="1">Uncharacterized protein</fullName>
    </submittedName>
</protein>
<organism evidence="1 2">
    <name type="scientific">Pseudofulvibacter geojedonensis</name>
    <dbReference type="NCBI Taxonomy" id="1123758"/>
    <lineage>
        <taxon>Bacteria</taxon>
        <taxon>Pseudomonadati</taxon>
        <taxon>Bacteroidota</taxon>
        <taxon>Flavobacteriia</taxon>
        <taxon>Flavobacteriales</taxon>
        <taxon>Flavobacteriaceae</taxon>
        <taxon>Pseudofulvibacter</taxon>
    </lineage>
</organism>
<dbReference type="EMBL" id="JBHTJM010000009">
    <property type="protein sequence ID" value="MFD0964579.1"/>
    <property type="molecule type" value="Genomic_DNA"/>
</dbReference>
<name>A0ABW3I5A2_9FLAO</name>
<dbReference type="RefSeq" id="WP_377716120.1">
    <property type="nucleotide sequence ID" value="NZ_JBHTJM010000009.1"/>
</dbReference>
<reference evidence="2" key="1">
    <citation type="journal article" date="2019" name="Int. J. Syst. Evol. Microbiol.">
        <title>The Global Catalogue of Microorganisms (GCM) 10K type strain sequencing project: providing services to taxonomists for standard genome sequencing and annotation.</title>
        <authorList>
            <consortium name="The Broad Institute Genomics Platform"/>
            <consortium name="The Broad Institute Genome Sequencing Center for Infectious Disease"/>
            <person name="Wu L."/>
            <person name="Ma J."/>
        </authorList>
    </citation>
    <scope>NUCLEOTIDE SEQUENCE [LARGE SCALE GENOMIC DNA]</scope>
    <source>
        <strain evidence="2">CCUG 62114</strain>
    </source>
</reference>
<gene>
    <name evidence="1" type="ORF">ACFQ1O_11245</name>
</gene>
<sequence length="60" mass="7112">MSEKNINDILNKYFLGETSLETEIMLKRISKKVLLVSKNPEHRAIARWFLSLEKLKTETY</sequence>
<keyword evidence="2" id="KW-1185">Reference proteome</keyword>
<dbReference type="Proteomes" id="UP001596997">
    <property type="component" value="Unassembled WGS sequence"/>
</dbReference>
<comment type="caution">
    <text evidence="1">The sequence shown here is derived from an EMBL/GenBank/DDBJ whole genome shotgun (WGS) entry which is preliminary data.</text>
</comment>